<evidence type="ECO:0000313" key="2">
    <source>
        <dbReference type="Proteomes" id="UP001501710"/>
    </source>
</evidence>
<gene>
    <name evidence="1" type="ORF">GCM10022254_50590</name>
</gene>
<protein>
    <submittedName>
        <fullName evidence="1">Uncharacterized protein</fullName>
    </submittedName>
</protein>
<dbReference type="Proteomes" id="UP001501710">
    <property type="component" value="Unassembled WGS sequence"/>
</dbReference>
<comment type="caution">
    <text evidence="1">The sequence shown here is derived from an EMBL/GenBank/DDBJ whole genome shotgun (WGS) entry which is preliminary data.</text>
</comment>
<keyword evidence="2" id="KW-1185">Reference proteome</keyword>
<evidence type="ECO:0000313" key="1">
    <source>
        <dbReference type="EMBL" id="GAA4237701.1"/>
    </source>
</evidence>
<accession>A0ABP8CCV3</accession>
<reference evidence="2" key="1">
    <citation type="journal article" date="2019" name="Int. J. Syst. Evol. Microbiol.">
        <title>The Global Catalogue of Microorganisms (GCM) 10K type strain sequencing project: providing services to taxonomists for standard genome sequencing and annotation.</title>
        <authorList>
            <consortium name="The Broad Institute Genomics Platform"/>
            <consortium name="The Broad Institute Genome Sequencing Center for Infectious Disease"/>
            <person name="Wu L."/>
            <person name="Ma J."/>
        </authorList>
    </citation>
    <scope>NUCLEOTIDE SEQUENCE [LARGE SCALE GENOMIC DNA]</scope>
    <source>
        <strain evidence="2">JCM 17440</strain>
    </source>
</reference>
<sequence length="261" mass="29206">MPAQMTRDHYGARQFAVHLGLARWQMRVGREHGMLPEPDLEGERWSVALAAECRGQGEHVIARFGDDPPIGSARAATRLAARMGLDVDRRDVEVLAARGDLNVVSSFRGYPVYLLHDLDRLDLAAVREVVAARKGPLTDTVDAGGAAMILACPRKTFSRIAAERSLATDRLGRYSLADVHTLAADKDLTSQITEEKREIGLNRTRRSETRTEDIMRGWMLRCSAYLDRETDQPPDLAPLSRAIRRLQFIRSEIAKQHRTPS</sequence>
<dbReference type="EMBL" id="BAABAS010000019">
    <property type="protein sequence ID" value="GAA4237701.1"/>
    <property type="molecule type" value="Genomic_DNA"/>
</dbReference>
<organism evidence="1 2">
    <name type="scientific">Actinomadura meridiana</name>
    <dbReference type="NCBI Taxonomy" id="559626"/>
    <lineage>
        <taxon>Bacteria</taxon>
        <taxon>Bacillati</taxon>
        <taxon>Actinomycetota</taxon>
        <taxon>Actinomycetes</taxon>
        <taxon>Streptosporangiales</taxon>
        <taxon>Thermomonosporaceae</taxon>
        <taxon>Actinomadura</taxon>
    </lineage>
</organism>
<name>A0ABP8CCV3_9ACTN</name>
<proteinExistence type="predicted"/>